<gene>
    <name evidence="3" type="ORF">BWQ96_06248</name>
</gene>
<dbReference type="PANTHER" id="PTHR36809">
    <property type="entry name" value="TRANSMEMBRANE PROTEIN"/>
    <property type="match status" value="1"/>
</dbReference>
<feature type="transmembrane region" description="Helical" evidence="2">
    <location>
        <begin position="48"/>
        <end position="68"/>
    </location>
</feature>
<evidence type="ECO:0008006" key="5">
    <source>
        <dbReference type="Google" id="ProtNLM"/>
    </source>
</evidence>
<protein>
    <recommendedName>
        <fullName evidence="5">Viral late gene transcription factor 3 zinc ribbon domain-containing protein</fullName>
    </recommendedName>
</protein>
<evidence type="ECO:0000256" key="2">
    <source>
        <dbReference type="SAM" id="Phobius"/>
    </source>
</evidence>
<dbReference type="EMBL" id="NBIV01000104">
    <property type="protein sequence ID" value="PXF44015.1"/>
    <property type="molecule type" value="Genomic_DNA"/>
</dbReference>
<comment type="caution">
    <text evidence="3">The sequence shown here is derived from an EMBL/GenBank/DDBJ whole genome shotgun (WGS) entry which is preliminary data.</text>
</comment>
<evidence type="ECO:0000256" key="1">
    <source>
        <dbReference type="SAM" id="MobiDB-lite"/>
    </source>
</evidence>
<keyword evidence="2" id="KW-0472">Membrane</keyword>
<dbReference type="OrthoDB" id="2018625at2759"/>
<dbReference type="AlphaFoldDB" id="A0A2V3IPJ8"/>
<feature type="region of interest" description="Disordered" evidence="1">
    <location>
        <begin position="11"/>
        <end position="40"/>
    </location>
</feature>
<name>A0A2V3IPJ8_9FLOR</name>
<evidence type="ECO:0000313" key="3">
    <source>
        <dbReference type="EMBL" id="PXF44015.1"/>
    </source>
</evidence>
<proteinExistence type="predicted"/>
<keyword evidence="2" id="KW-1133">Transmembrane helix</keyword>
<keyword evidence="2" id="KW-0812">Transmembrane</keyword>
<keyword evidence="4" id="KW-1185">Reference proteome</keyword>
<accession>A0A2V3IPJ8</accession>
<dbReference type="Proteomes" id="UP000247409">
    <property type="component" value="Unassembled WGS sequence"/>
</dbReference>
<evidence type="ECO:0000313" key="4">
    <source>
        <dbReference type="Proteomes" id="UP000247409"/>
    </source>
</evidence>
<reference evidence="3 4" key="1">
    <citation type="journal article" date="2018" name="Mol. Biol. Evol.">
        <title>Analysis of the draft genome of the red seaweed Gracilariopsis chorda provides insights into genome size evolution in Rhodophyta.</title>
        <authorList>
            <person name="Lee J."/>
            <person name="Yang E.C."/>
            <person name="Graf L."/>
            <person name="Yang J.H."/>
            <person name="Qiu H."/>
            <person name="Zel Zion U."/>
            <person name="Chan C.X."/>
            <person name="Stephens T.G."/>
            <person name="Weber A.P.M."/>
            <person name="Boo G.H."/>
            <person name="Boo S.M."/>
            <person name="Kim K.M."/>
            <person name="Shin Y."/>
            <person name="Jung M."/>
            <person name="Lee S.J."/>
            <person name="Yim H.S."/>
            <person name="Lee J.H."/>
            <person name="Bhattacharya D."/>
            <person name="Yoon H.S."/>
        </authorList>
    </citation>
    <scope>NUCLEOTIDE SEQUENCE [LARGE SCALE GENOMIC DNA]</scope>
    <source>
        <strain evidence="3 4">SKKU-2015</strain>
        <tissue evidence="3">Whole body</tissue>
    </source>
</reference>
<sequence>MAFLVPTVVKPPSMSPKAVSSARRPRPRMQLAPESLSPDTLQPLPPDVSIVAGSVALCIPFFVAAVLFGERIYRQRTCEKCRGSGLVKMGSLLKRCPKCGGFLPWQSWRRFFTG</sequence>
<dbReference type="PANTHER" id="PTHR36809:SF1">
    <property type="entry name" value="TRANSMEMBRANE PROTEIN"/>
    <property type="match status" value="1"/>
</dbReference>
<organism evidence="3 4">
    <name type="scientific">Gracilariopsis chorda</name>
    <dbReference type="NCBI Taxonomy" id="448386"/>
    <lineage>
        <taxon>Eukaryota</taxon>
        <taxon>Rhodophyta</taxon>
        <taxon>Florideophyceae</taxon>
        <taxon>Rhodymeniophycidae</taxon>
        <taxon>Gracilariales</taxon>
        <taxon>Gracilariaceae</taxon>
        <taxon>Gracilariopsis</taxon>
    </lineage>
</organism>